<evidence type="ECO:0000259" key="8">
    <source>
        <dbReference type="Pfam" id="PF01545"/>
    </source>
</evidence>
<dbReference type="InterPro" id="IPR027469">
    <property type="entry name" value="Cation_efflux_TMD_sf"/>
</dbReference>
<feature type="transmembrane region" description="Helical" evidence="7">
    <location>
        <begin position="69"/>
        <end position="89"/>
    </location>
</feature>
<feature type="domain" description="Cation efflux protein transmembrane" evidence="8">
    <location>
        <begin position="71"/>
        <end position="196"/>
    </location>
</feature>
<evidence type="ECO:0000256" key="4">
    <source>
        <dbReference type="ARBA" id="ARBA00022989"/>
    </source>
</evidence>
<feature type="region of interest" description="Disordered" evidence="6">
    <location>
        <begin position="1"/>
        <end position="23"/>
    </location>
</feature>
<dbReference type="PANTHER" id="PTHR43840:SF13">
    <property type="entry name" value="CATION EFFLUX PROTEIN CYTOPLASMIC DOMAIN-CONTAINING PROTEIN"/>
    <property type="match status" value="1"/>
</dbReference>
<evidence type="ECO:0000256" key="6">
    <source>
        <dbReference type="SAM" id="MobiDB-lite"/>
    </source>
</evidence>
<accession>A0ABN9PE53</accession>
<protein>
    <recommendedName>
        <fullName evidence="8">Cation efflux protein transmembrane domain-containing protein</fullName>
    </recommendedName>
</protein>
<keyword evidence="5 7" id="KW-0472">Membrane</keyword>
<feature type="transmembrane region" description="Helical" evidence="7">
    <location>
        <begin position="249"/>
        <end position="270"/>
    </location>
</feature>
<name>A0ABN9PE53_9DINO</name>
<evidence type="ECO:0000256" key="5">
    <source>
        <dbReference type="ARBA" id="ARBA00023136"/>
    </source>
</evidence>
<evidence type="ECO:0000256" key="7">
    <source>
        <dbReference type="SAM" id="Phobius"/>
    </source>
</evidence>
<dbReference type="InterPro" id="IPR058533">
    <property type="entry name" value="Cation_efflux_TM"/>
</dbReference>
<sequence>MPGAGRPQAAAAAQRRAMGPECRAERARRARRSVKAWARAELAAVTASEHDAVEAGVDVGQALYTVRHVVRVATAACAALSALKLAVYWQTGSAVILTSALGSLGDLAATCVARFAARQVARQDRATYPAGRAKFEPAAVALFAAFMATIMFANALGNVKEVSEIDEAARERAVRSFWSLLMGGQGETWSLLQRGRGESEPPAFQFKPGEGSLNGTFDADTWLEANANMQETIDYAGFVVQPFLESNKAWTAIALLSCCAVLKFGLWFYCV</sequence>
<keyword evidence="2" id="KW-0813">Transport</keyword>
<evidence type="ECO:0000313" key="9">
    <source>
        <dbReference type="EMBL" id="CAK0789580.1"/>
    </source>
</evidence>
<dbReference type="EMBL" id="CAUYUJ010000262">
    <property type="protein sequence ID" value="CAK0789580.1"/>
    <property type="molecule type" value="Genomic_DNA"/>
</dbReference>
<dbReference type="Pfam" id="PF01545">
    <property type="entry name" value="Cation_efflux"/>
    <property type="match status" value="1"/>
</dbReference>
<dbReference type="Proteomes" id="UP001189429">
    <property type="component" value="Unassembled WGS sequence"/>
</dbReference>
<comment type="subcellular location">
    <subcellularLocation>
        <location evidence="1">Membrane</location>
        <topology evidence="1">Multi-pass membrane protein</topology>
    </subcellularLocation>
</comment>
<evidence type="ECO:0000256" key="1">
    <source>
        <dbReference type="ARBA" id="ARBA00004141"/>
    </source>
</evidence>
<keyword evidence="10" id="KW-1185">Reference proteome</keyword>
<organism evidence="9 10">
    <name type="scientific">Prorocentrum cordatum</name>
    <dbReference type="NCBI Taxonomy" id="2364126"/>
    <lineage>
        <taxon>Eukaryota</taxon>
        <taxon>Sar</taxon>
        <taxon>Alveolata</taxon>
        <taxon>Dinophyceae</taxon>
        <taxon>Prorocentrales</taxon>
        <taxon>Prorocentraceae</taxon>
        <taxon>Prorocentrum</taxon>
    </lineage>
</organism>
<proteinExistence type="predicted"/>
<keyword evidence="3 7" id="KW-0812">Transmembrane</keyword>
<dbReference type="PANTHER" id="PTHR43840">
    <property type="entry name" value="MITOCHONDRIAL METAL TRANSPORTER 1-RELATED"/>
    <property type="match status" value="1"/>
</dbReference>
<evidence type="ECO:0000313" key="10">
    <source>
        <dbReference type="Proteomes" id="UP001189429"/>
    </source>
</evidence>
<comment type="caution">
    <text evidence="9">The sequence shown here is derived from an EMBL/GenBank/DDBJ whole genome shotgun (WGS) entry which is preliminary data.</text>
</comment>
<evidence type="ECO:0000256" key="2">
    <source>
        <dbReference type="ARBA" id="ARBA00022448"/>
    </source>
</evidence>
<feature type="transmembrane region" description="Helical" evidence="7">
    <location>
        <begin position="138"/>
        <end position="157"/>
    </location>
</feature>
<feature type="non-terminal residue" evidence="9">
    <location>
        <position position="271"/>
    </location>
</feature>
<dbReference type="Gene3D" id="1.20.1510.10">
    <property type="entry name" value="Cation efflux protein transmembrane domain"/>
    <property type="match status" value="1"/>
</dbReference>
<gene>
    <name evidence="9" type="ORF">PCOR1329_LOCUS1111</name>
</gene>
<feature type="compositionally biased region" description="Low complexity" evidence="6">
    <location>
        <begin position="1"/>
        <end position="20"/>
    </location>
</feature>
<dbReference type="SUPFAM" id="SSF161111">
    <property type="entry name" value="Cation efflux protein transmembrane domain-like"/>
    <property type="match status" value="1"/>
</dbReference>
<feature type="transmembrane region" description="Helical" evidence="7">
    <location>
        <begin position="95"/>
        <end position="117"/>
    </location>
</feature>
<reference evidence="9" key="1">
    <citation type="submission" date="2023-10" db="EMBL/GenBank/DDBJ databases">
        <authorList>
            <person name="Chen Y."/>
            <person name="Shah S."/>
            <person name="Dougan E. K."/>
            <person name="Thang M."/>
            <person name="Chan C."/>
        </authorList>
    </citation>
    <scope>NUCLEOTIDE SEQUENCE [LARGE SCALE GENOMIC DNA]</scope>
</reference>
<dbReference type="InterPro" id="IPR050291">
    <property type="entry name" value="CDF_Transporter"/>
</dbReference>
<evidence type="ECO:0000256" key="3">
    <source>
        <dbReference type="ARBA" id="ARBA00022692"/>
    </source>
</evidence>
<keyword evidence="4 7" id="KW-1133">Transmembrane helix</keyword>